<dbReference type="RefSeq" id="WP_039425544.1">
    <property type="nucleotide sequence ID" value="NZ_JRAK01000111.1"/>
</dbReference>
<evidence type="ECO:0000256" key="7">
    <source>
        <dbReference type="RuleBase" id="RU003792"/>
    </source>
</evidence>
<reference evidence="9 10" key="1">
    <citation type="submission" date="2014-08" db="EMBL/GenBank/DDBJ databases">
        <title>Porphyromonas gulae strain:COT-052_OH3439 Genome sequencing.</title>
        <authorList>
            <person name="Wallis C."/>
            <person name="Deusch O."/>
            <person name="O'Flynn C."/>
            <person name="Davis I."/>
            <person name="Jospin G."/>
            <person name="Darling A.E."/>
            <person name="Coil D.A."/>
            <person name="Alexiev A."/>
            <person name="Horsfall A."/>
            <person name="Kirkwood N."/>
            <person name="Harris S."/>
            <person name="Eisen J.A."/>
        </authorList>
    </citation>
    <scope>NUCLEOTIDE SEQUENCE [LARGE SCALE GENOMIC DNA]</scope>
    <source>
        <strain evidence="10">COT-052 OH3439</strain>
    </source>
</reference>
<dbReference type="SUPFAM" id="SSF55120">
    <property type="entry name" value="Pseudouridine synthase"/>
    <property type="match status" value="1"/>
</dbReference>
<keyword evidence="2 4" id="KW-0819">tRNA processing</keyword>
<evidence type="ECO:0000256" key="6">
    <source>
        <dbReference type="PIRSR" id="PIRSR001430-2"/>
    </source>
</evidence>
<dbReference type="PANTHER" id="PTHR11142:SF0">
    <property type="entry name" value="TRNA PSEUDOURIDINE SYNTHASE-LIKE 1"/>
    <property type="match status" value="1"/>
</dbReference>
<dbReference type="AlphaFoldDB" id="A0A0A2F8K7"/>
<evidence type="ECO:0000256" key="2">
    <source>
        <dbReference type="ARBA" id="ARBA00022694"/>
    </source>
</evidence>
<comment type="subunit">
    <text evidence="4">Homodimer.</text>
</comment>
<dbReference type="CDD" id="cd02570">
    <property type="entry name" value="PseudoU_synth_EcTruA"/>
    <property type="match status" value="1"/>
</dbReference>
<dbReference type="GO" id="GO:0003723">
    <property type="term" value="F:RNA binding"/>
    <property type="evidence" value="ECO:0007669"/>
    <property type="project" value="InterPro"/>
</dbReference>
<sequence>MARFFIYLAYNGTRYSGWQTQPNAPSVQQTVEEAISTIVRQPVGIVGAGRTDAGVHAHEMVAHADLPCDTPEEAANLTERFNKLLPRDIVIYRMVPVKADAHARFDAISRTYHYYLTEQKDPFMEGLMLKTYRKLDFGRMNEAAALLPRYIDFTSFSKLHTDVKTNNCRITEARWMPLAQTGQWVFSITADRFLRNMVRAIVGTLFHVGTGKLSITDFRDIIESQDRSRAGSSAPAHALYLERVVYPSDLFL</sequence>
<evidence type="ECO:0000256" key="3">
    <source>
        <dbReference type="ARBA" id="ARBA00023235"/>
    </source>
</evidence>
<dbReference type="InterPro" id="IPR020103">
    <property type="entry name" value="PsdUridine_synth_cat_dom_sf"/>
</dbReference>
<gene>
    <name evidence="4" type="primary">truA</name>
    <name evidence="9" type="ORF">HR15_08025</name>
</gene>
<dbReference type="GO" id="GO:0031119">
    <property type="term" value="P:tRNA pseudouridine synthesis"/>
    <property type="evidence" value="ECO:0007669"/>
    <property type="project" value="UniProtKB-UniRule"/>
</dbReference>
<dbReference type="HAMAP" id="MF_00171">
    <property type="entry name" value="TruA"/>
    <property type="match status" value="1"/>
</dbReference>
<dbReference type="InterPro" id="IPR001406">
    <property type="entry name" value="PsdUridine_synth_TruA"/>
</dbReference>
<name>A0A0A2F8K7_9PORP</name>
<feature type="domain" description="Pseudouridine synthase I TruA alpha/beta" evidence="8">
    <location>
        <begin position="152"/>
        <end position="247"/>
    </location>
</feature>
<evidence type="ECO:0000256" key="4">
    <source>
        <dbReference type="HAMAP-Rule" id="MF_00171"/>
    </source>
</evidence>
<dbReference type="NCBIfam" id="TIGR00071">
    <property type="entry name" value="hisT_truA"/>
    <property type="match status" value="1"/>
</dbReference>
<dbReference type="PANTHER" id="PTHR11142">
    <property type="entry name" value="PSEUDOURIDYLATE SYNTHASE"/>
    <property type="match status" value="1"/>
</dbReference>
<feature type="binding site" evidence="4 6">
    <location>
        <position position="112"/>
    </location>
    <ligand>
        <name>substrate</name>
    </ligand>
</feature>
<dbReference type="Pfam" id="PF01416">
    <property type="entry name" value="PseudoU_synth_1"/>
    <property type="match status" value="2"/>
</dbReference>
<dbReference type="Gene3D" id="3.30.70.580">
    <property type="entry name" value="Pseudouridine synthase I, catalytic domain, N-terminal subdomain"/>
    <property type="match status" value="1"/>
</dbReference>
<comment type="function">
    <text evidence="4">Formation of pseudouridine at positions 38, 39 and 40 in the anticodon stem and loop of transfer RNAs.</text>
</comment>
<dbReference type="Proteomes" id="UP000030146">
    <property type="component" value="Unassembled WGS sequence"/>
</dbReference>
<evidence type="ECO:0000256" key="1">
    <source>
        <dbReference type="ARBA" id="ARBA00009375"/>
    </source>
</evidence>
<feature type="active site" description="Nucleophile" evidence="4 5">
    <location>
        <position position="52"/>
    </location>
</feature>
<dbReference type="Gene3D" id="3.30.70.660">
    <property type="entry name" value="Pseudouridine synthase I, catalytic domain, C-terminal subdomain"/>
    <property type="match status" value="1"/>
</dbReference>
<comment type="caution">
    <text evidence="9">The sequence shown here is derived from an EMBL/GenBank/DDBJ whole genome shotgun (WGS) entry which is preliminary data.</text>
</comment>
<keyword evidence="10" id="KW-1185">Reference proteome</keyword>
<comment type="caution">
    <text evidence="4">Lacks conserved residue(s) required for the propagation of feature annotation.</text>
</comment>
<dbReference type="InterPro" id="IPR020095">
    <property type="entry name" value="PsdUridine_synth_TruA_C"/>
</dbReference>
<dbReference type="EC" id="5.4.99.12" evidence="4"/>
<proteinExistence type="inferred from homology"/>
<dbReference type="GO" id="GO:0160147">
    <property type="term" value="F:tRNA pseudouridine(38-40) synthase activity"/>
    <property type="evidence" value="ECO:0007669"/>
    <property type="project" value="UniProtKB-EC"/>
</dbReference>
<dbReference type="InterPro" id="IPR020094">
    <property type="entry name" value="TruA/RsuA/RluB/E/F_N"/>
</dbReference>
<evidence type="ECO:0000259" key="8">
    <source>
        <dbReference type="Pfam" id="PF01416"/>
    </source>
</evidence>
<dbReference type="EMBL" id="JRAK01000111">
    <property type="protein sequence ID" value="KGN86375.1"/>
    <property type="molecule type" value="Genomic_DNA"/>
</dbReference>
<comment type="similarity">
    <text evidence="1 4 7">Belongs to the tRNA pseudouridine synthase TruA family.</text>
</comment>
<accession>A0A0A2F8K7</accession>
<organism evidence="9 10">
    <name type="scientific">Porphyromonas gulae</name>
    <dbReference type="NCBI Taxonomy" id="111105"/>
    <lineage>
        <taxon>Bacteria</taxon>
        <taxon>Pseudomonadati</taxon>
        <taxon>Bacteroidota</taxon>
        <taxon>Bacteroidia</taxon>
        <taxon>Bacteroidales</taxon>
        <taxon>Porphyromonadaceae</taxon>
        <taxon>Porphyromonas</taxon>
    </lineage>
</organism>
<feature type="domain" description="Pseudouridine synthase I TruA alpha/beta" evidence="8">
    <location>
        <begin position="9"/>
        <end position="106"/>
    </location>
</feature>
<protein>
    <recommendedName>
        <fullName evidence="4">tRNA pseudouridine synthase A</fullName>
        <ecNumber evidence="4">5.4.99.12</ecNumber>
    </recommendedName>
    <alternativeName>
        <fullName evidence="4">tRNA pseudouridine(38-40) synthase</fullName>
    </alternativeName>
    <alternativeName>
        <fullName evidence="4">tRNA pseudouridylate synthase I</fullName>
    </alternativeName>
    <alternativeName>
        <fullName evidence="4">tRNA-uridine isomerase I</fullName>
    </alternativeName>
</protein>
<keyword evidence="3 4" id="KW-0413">Isomerase</keyword>
<dbReference type="PIRSF" id="PIRSF001430">
    <property type="entry name" value="tRNA_psdUrid_synth"/>
    <property type="match status" value="1"/>
</dbReference>
<evidence type="ECO:0000313" key="9">
    <source>
        <dbReference type="EMBL" id="KGN86375.1"/>
    </source>
</evidence>
<comment type="catalytic activity">
    <reaction evidence="4 7">
        <text>uridine(38/39/40) in tRNA = pseudouridine(38/39/40) in tRNA</text>
        <dbReference type="Rhea" id="RHEA:22376"/>
        <dbReference type="Rhea" id="RHEA-COMP:10085"/>
        <dbReference type="Rhea" id="RHEA-COMP:10087"/>
        <dbReference type="ChEBI" id="CHEBI:65314"/>
        <dbReference type="ChEBI" id="CHEBI:65315"/>
        <dbReference type="EC" id="5.4.99.12"/>
    </reaction>
</comment>
<dbReference type="FunFam" id="3.30.70.580:FF:000001">
    <property type="entry name" value="tRNA pseudouridine synthase A"/>
    <property type="match status" value="1"/>
</dbReference>
<dbReference type="InterPro" id="IPR020097">
    <property type="entry name" value="PsdUridine_synth_TruA_a/b_dom"/>
</dbReference>
<evidence type="ECO:0000313" key="10">
    <source>
        <dbReference type="Proteomes" id="UP000030146"/>
    </source>
</evidence>
<evidence type="ECO:0000256" key="5">
    <source>
        <dbReference type="PIRSR" id="PIRSR001430-1"/>
    </source>
</evidence>